<comment type="caution">
    <text evidence="19">The sequence shown here is derived from an EMBL/GenBank/DDBJ whole genome shotgun (WGS) entry which is preliminary data.</text>
</comment>
<keyword evidence="9 18" id="KW-1133">Transmembrane helix</keyword>
<keyword evidence="11" id="KW-0756">Sterol biosynthesis</keyword>
<comment type="subcellular location">
    <subcellularLocation>
        <location evidence="1">Membrane</location>
        <topology evidence="1">Multi-pass membrane protein</topology>
    </subcellularLocation>
</comment>
<keyword evidence="20" id="KW-1185">Reference proteome</keyword>
<keyword evidence="10" id="KW-0560">Oxidoreductase</keyword>
<evidence type="ECO:0000256" key="8">
    <source>
        <dbReference type="ARBA" id="ARBA00022955"/>
    </source>
</evidence>
<dbReference type="EMBL" id="CAWUPB010000131">
    <property type="protein sequence ID" value="CAK7323774.1"/>
    <property type="molecule type" value="Genomic_DNA"/>
</dbReference>
<evidence type="ECO:0000256" key="14">
    <source>
        <dbReference type="ARBA" id="ARBA00023166"/>
    </source>
</evidence>
<dbReference type="Pfam" id="PF01222">
    <property type="entry name" value="ERG4_ERG24"/>
    <property type="match status" value="1"/>
</dbReference>
<dbReference type="GO" id="GO:0016132">
    <property type="term" value="P:brassinosteroid biosynthetic process"/>
    <property type="evidence" value="ECO:0007669"/>
    <property type="project" value="TreeGrafter"/>
</dbReference>
<feature type="transmembrane region" description="Helical" evidence="18">
    <location>
        <begin position="141"/>
        <end position="162"/>
    </location>
</feature>
<evidence type="ECO:0000256" key="3">
    <source>
        <dbReference type="ARBA" id="ARBA00022516"/>
    </source>
</evidence>
<keyword evidence="13 18" id="KW-0472">Membrane</keyword>
<feature type="transmembrane region" description="Helical" evidence="18">
    <location>
        <begin position="93"/>
        <end position="114"/>
    </location>
</feature>
<comment type="similarity">
    <text evidence="2">Belongs to the ERG4/ERG24 family.</text>
</comment>
<evidence type="ECO:0000256" key="5">
    <source>
        <dbReference type="ARBA" id="ARBA00022692"/>
    </source>
</evidence>
<proteinExistence type="inferred from homology"/>
<keyword evidence="5 18" id="KW-0812">Transmembrane</keyword>
<organism evidence="19 20">
    <name type="scientific">Dovyalis caffra</name>
    <dbReference type="NCBI Taxonomy" id="77055"/>
    <lineage>
        <taxon>Eukaryota</taxon>
        <taxon>Viridiplantae</taxon>
        <taxon>Streptophyta</taxon>
        <taxon>Embryophyta</taxon>
        <taxon>Tracheophyta</taxon>
        <taxon>Spermatophyta</taxon>
        <taxon>Magnoliopsida</taxon>
        <taxon>eudicotyledons</taxon>
        <taxon>Gunneridae</taxon>
        <taxon>Pentapetalae</taxon>
        <taxon>rosids</taxon>
        <taxon>fabids</taxon>
        <taxon>Malpighiales</taxon>
        <taxon>Salicaceae</taxon>
        <taxon>Flacourtieae</taxon>
        <taxon>Dovyalis</taxon>
    </lineage>
</organism>
<dbReference type="PANTHER" id="PTHR21257">
    <property type="entry name" value="DELTA(14)-STEROL REDUCTASE"/>
    <property type="match status" value="1"/>
</dbReference>
<evidence type="ECO:0000256" key="12">
    <source>
        <dbReference type="ARBA" id="ARBA00023098"/>
    </source>
</evidence>
<evidence type="ECO:0000256" key="16">
    <source>
        <dbReference type="ARBA" id="ARBA00038851"/>
    </source>
</evidence>
<evidence type="ECO:0000256" key="18">
    <source>
        <dbReference type="SAM" id="Phobius"/>
    </source>
</evidence>
<sequence>MIACFVAFEAALQLHLPGKRVEGPISPEGNQPVYKANGLAAYIVTLVTYASLWWFGIFNPAVVYDHLGETFSALILGRFVFLFFLIRKNTAAGIYLCWGFLVWLPCVYTSPGMYLVNHPVNLGIQIVASYTTTSGETKTSLLLASGCFYPISLLHFKVILLFDRAKRSDDRCRSKYGKYWKSGSCIARRFPTSLFLESAETLRALYIPYL</sequence>
<keyword evidence="14" id="KW-1207">Sterol metabolism</keyword>
<reference evidence="19 20" key="1">
    <citation type="submission" date="2024-01" db="EMBL/GenBank/DDBJ databases">
        <authorList>
            <person name="Waweru B."/>
        </authorList>
    </citation>
    <scope>NUCLEOTIDE SEQUENCE [LARGE SCALE GENOMIC DNA]</scope>
</reference>
<gene>
    <name evidence="19" type="ORF">DCAF_LOCUS1404</name>
</gene>
<dbReference type="EC" id="1.3.1.21" evidence="16"/>
<keyword evidence="15" id="KW-0753">Steroid metabolism</keyword>
<feature type="transmembrane region" description="Helical" evidence="18">
    <location>
        <begin position="39"/>
        <end position="58"/>
    </location>
</feature>
<evidence type="ECO:0000313" key="20">
    <source>
        <dbReference type="Proteomes" id="UP001314170"/>
    </source>
</evidence>
<feature type="transmembrane region" description="Helical" evidence="18">
    <location>
        <begin position="70"/>
        <end position="86"/>
    </location>
</feature>
<keyword evidence="12" id="KW-0443">Lipid metabolism</keyword>
<evidence type="ECO:0000256" key="1">
    <source>
        <dbReference type="ARBA" id="ARBA00004141"/>
    </source>
</evidence>
<evidence type="ECO:0000256" key="11">
    <source>
        <dbReference type="ARBA" id="ARBA00023011"/>
    </source>
</evidence>
<dbReference type="AlphaFoldDB" id="A0AAV1QSV0"/>
<dbReference type="GO" id="GO:0047598">
    <property type="term" value="F:7-dehydrocholesterol reductase activity"/>
    <property type="evidence" value="ECO:0007669"/>
    <property type="project" value="UniProtKB-EC"/>
</dbReference>
<evidence type="ECO:0000256" key="7">
    <source>
        <dbReference type="ARBA" id="ARBA00022857"/>
    </source>
</evidence>
<keyword evidence="3" id="KW-0444">Lipid biosynthesis</keyword>
<keyword evidence="6" id="KW-0152">Cholesterol biosynthesis</keyword>
<dbReference type="InterPro" id="IPR001171">
    <property type="entry name" value="ERG24_DHCR-like"/>
</dbReference>
<evidence type="ECO:0000313" key="19">
    <source>
        <dbReference type="EMBL" id="CAK7323774.1"/>
    </source>
</evidence>
<dbReference type="Proteomes" id="UP001314170">
    <property type="component" value="Unassembled WGS sequence"/>
</dbReference>
<keyword evidence="4" id="KW-0153">Cholesterol metabolism</keyword>
<accession>A0AAV1QSV0</accession>
<dbReference type="GO" id="GO:0006695">
    <property type="term" value="P:cholesterol biosynthetic process"/>
    <property type="evidence" value="ECO:0007669"/>
    <property type="project" value="UniProtKB-KW"/>
</dbReference>
<evidence type="ECO:0000256" key="6">
    <source>
        <dbReference type="ARBA" id="ARBA00022778"/>
    </source>
</evidence>
<evidence type="ECO:0000256" key="2">
    <source>
        <dbReference type="ARBA" id="ARBA00005402"/>
    </source>
</evidence>
<name>A0AAV1QSV0_9ROSI</name>
<keyword evidence="7" id="KW-0521">NADP</keyword>
<dbReference type="PANTHER" id="PTHR21257:SF38">
    <property type="entry name" value="7-DEHYDROCHOLESTEROL REDUCTASE"/>
    <property type="match status" value="1"/>
</dbReference>
<evidence type="ECO:0000256" key="9">
    <source>
        <dbReference type="ARBA" id="ARBA00022989"/>
    </source>
</evidence>
<evidence type="ECO:0000256" key="17">
    <source>
        <dbReference type="ARBA" id="ARBA00042688"/>
    </source>
</evidence>
<dbReference type="GO" id="GO:0005789">
    <property type="term" value="C:endoplasmic reticulum membrane"/>
    <property type="evidence" value="ECO:0007669"/>
    <property type="project" value="TreeGrafter"/>
</dbReference>
<evidence type="ECO:0000256" key="10">
    <source>
        <dbReference type="ARBA" id="ARBA00023002"/>
    </source>
</evidence>
<keyword evidence="8" id="KW-0752">Steroid biosynthesis</keyword>
<evidence type="ECO:0000256" key="13">
    <source>
        <dbReference type="ARBA" id="ARBA00023136"/>
    </source>
</evidence>
<evidence type="ECO:0000256" key="4">
    <source>
        <dbReference type="ARBA" id="ARBA00022548"/>
    </source>
</evidence>
<evidence type="ECO:0000256" key="15">
    <source>
        <dbReference type="ARBA" id="ARBA00023221"/>
    </source>
</evidence>
<protein>
    <recommendedName>
        <fullName evidence="16">7-dehydrocholesterol reductase</fullName>
        <ecNumber evidence="16">1.3.1.21</ecNumber>
    </recommendedName>
    <alternativeName>
        <fullName evidence="17">Sterol Delta(7)-reductase</fullName>
    </alternativeName>
</protein>